<name>A0A6J6P079_9ZZZZ</name>
<dbReference type="InterPro" id="IPR021421">
    <property type="entry name" value="DUF3071"/>
</dbReference>
<evidence type="ECO:0000313" key="3">
    <source>
        <dbReference type="EMBL" id="CAB4690268.1"/>
    </source>
</evidence>
<dbReference type="Pfam" id="PF11268">
    <property type="entry name" value="DUF3071"/>
    <property type="match status" value="1"/>
</dbReference>
<sequence length="324" mass="35713">MTELRLSGNDGDYLLLESTAGEKFRVFIDESLKSTIRNSDKGLTNSVTLTPREIQTEIRSGATVDELVARSGDPRNYIEKFAAPVLDELSHVITSARGVRISIAGDRHTEISQIEFGDIISGRLEASGVHEHFWSARRDELQVWLVSVNYMLQGQQQKATWSFEVKRMVLAPENEAAVRLSTQNTLIEPSYSPLKAAPDVEPKSEPSGITQTLADTQLVETVVPIGRASEFVESNDEPFEPPTDLLEALKKKRAERSARDADEVEPTATTQSIAIVPEDAIVETETQDAEVSEIAPNPAPVRRSGRPSIPSFDEIVQGTKSEDE</sequence>
<accession>A0A6J6P079</accession>
<evidence type="ECO:0000259" key="2">
    <source>
        <dbReference type="Pfam" id="PF11268"/>
    </source>
</evidence>
<feature type="region of interest" description="Disordered" evidence="1">
    <location>
        <begin position="251"/>
        <end position="324"/>
    </location>
</feature>
<gene>
    <name evidence="3" type="ORF">UFOPK2370_00912</name>
</gene>
<evidence type="ECO:0000256" key="1">
    <source>
        <dbReference type="SAM" id="MobiDB-lite"/>
    </source>
</evidence>
<dbReference type="InterPro" id="IPR047682">
    <property type="entry name" value="SepH-like"/>
</dbReference>
<feature type="compositionally biased region" description="Acidic residues" evidence="1">
    <location>
        <begin position="280"/>
        <end position="291"/>
    </location>
</feature>
<organism evidence="3">
    <name type="scientific">freshwater metagenome</name>
    <dbReference type="NCBI Taxonomy" id="449393"/>
    <lineage>
        <taxon>unclassified sequences</taxon>
        <taxon>metagenomes</taxon>
        <taxon>ecological metagenomes</taxon>
    </lineage>
</organism>
<dbReference type="AlphaFoldDB" id="A0A6J6P079"/>
<proteinExistence type="predicted"/>
<dbReference type="NCBIfam" id="NF040712">
    <property type="entry name" value="SepH"/>
    <property type="match status" value="1"/>
</dbReference>
<dbReference type="EMBL" id="CAEZXK010000024">
    <property type="protein sequence ID" value="CAB4690268.1"/>
    <property type="molecule type" value="Genomic_DNA"/>
</dbReference>
<protein>
    <submittedName>
        <fullName evidence="3">Unannotated protein</fullName>
    </submittedName>
</protein>
<reference evidence="3" key="1">
    <citation type="submission" date="2020-05" db="EMBL/GenBank/DDBJ databases">
        <authorList>
            <person name="Chiriac C."/>
            <person name="Salcher M."/>
            <person name="Ghai R."/>
            <person name="Kavagutti S V."/>
        </authorList>
    </citation>
    <scope>NUCLEOTIDE SEQUENCE</scope>
</reference>
<feature type="domain" description="DUF3071" evidence="2">
    <location>
        <begin position="1"/>
        <end position="163"/>
    </location>
</feature>